<dbReference type="eggNOG" id="COG4221">
    <property type="taxonomic scope" value="Bacteria"/>
</dbReference>
<dbReference type="GO" id="GO:0016491">
    <property type="term" value="F:oxidoreductase activity"/>
    <property type="evidence" value="ECO:0007669"/>
    <property type="project" value="UniProtKB-KW"/>
</dbReference>
<dbReference type="InterPro" id="IPR036291">
    <property type="entry name" value="NAD(P)-bd_dom_sf"/>
</dbReference>
<proteinExistence type="inferred from homology"/>
<protein>
    <submittedName>
        <fullName evidence="4">Putative oxidoreductase</fullName>
    </submittedName>
</protein>
<dbReference type="HOGENOM" id="CLU_010194_2_9_6"/>
<dbReference type="PANTHER" id="PTHR43976">
    <property type="entry name" value="SHORT CHAIN DEHYDROGENASE"/>
    <property type="match status" value="1"/>
</dbReference>
<dbReference type="Proteomes" id="UP000015503">
    <property type="component" value="Chromosome"/>
</dbReference>
<dbReference type="Gene3D" id="3.40.50.720">
    <property type="entry name" value="NAD(P)-binding Rossmann-like Domain"/>
    <property type="match status" value="1"/>
</dbReference>
<evidence type="ECO:0000256" key="1">
    <source>
        <dbReference type="ARBA" id="ARBA00006484"/>
    </source>
</evidence>
<organism evidence="4 5">
    <name type="scientific">Metapseudomonas resinovorans NBRC 106553</name>
    <dbReference type="NCBI Taxonomy" id="1245471"/>
    <lineage>
        <taxon>Bacteria</taxon>
        <taxon>Pseudomonadati</taxon>
        <taxon>Pseudomonadota</taxon>
        <taxon>Gammaproteobacteria</taxon>
        <taxon>Pseudomonadales</taxon>
        <taxon>Pseudomonadaceae</taxon>
        <taxon>Metapseudomonas</taxon>
    </lineage>
</organism>
<dbReference type="PRINTS" id="PR00080">
    <property type="entry name" value="SDRFAMILY"/>
</dbReference>
<dbReference type="PATRIC" id="fig|1245471.3.peg.2692"/>
<dbReference type="EMBL" id="AP013068">
    <property type="protein sequence ID" value="BAN48391.1"/>
    <property type="molecule type" value="Genomic_DNA"/>
</dbReference>
<dbReference type="KEGG" id="pre:PCA10_26590"/>
<name>S6AVC1_METRE</name>
<dbReference type="CDD" id="cd05374">
    <property type="entry name" value="17beta-HSD-like_SDR_c"/>
    <property type="match status" value="1"/>
</dbReference>
<reference evidence="4 5" key="1">
    <citation type="journal article" date="2013" name="Genome Announc.">
        <title>Complete Genome Sequence of the Carbazole Degrader Pseudomonas resinovorans Strain CA10 (NBRC 106553).</title>
        <authorList>
            <person name="Shintani M."/>
            <person name="Hosoyama A."/>
            <person name="Ohji S."/>
            <person name="Tsuchikane K."/>
            <person name="Takarada H."/>
            <person name="Yamazoe A."/>
            <person name="Fujita N."/>
            <person name="Nojiri H."/>
        </authorList>
    </citation>
    <scope>NUCLEOTIDE SEQUENCE [LARGE SCALE GENOMIC DNA]</scope>
    <source>
        <strain evidence="4 5">NBRC 106553</strain>
    </source>
</reference>
<evidence type="ECO:0000256" key="3">
    <source>
        <dbReference type="RuleBase" id="RU000363"/>
    </source>
</evidence>
<dbReference type="STRING" id="1245471.PCA10_26590"/>
<dbReference type="InterPro" id="IPR002347">
    <property type="entry name" value="SDR_fam"/>
</dbReference>
<evidence type="ECO:0000313" key="4">
    <source>
        <dbReference type="EMBL" id="BAN48391.1"/>
    </source>
</evidence>
<sequence length="276" mass="29854">MRTWFITGASRGLGALIAAKALEVGDAVIATARKPEDVLARLGEHPNLLAVRLDVTRESEAHEAVAEGIKRFGRIDVLLNNAGYGILGAVEETSGAEVERIYATNVFGLLNVTRAVLPHMRRQGSGHVINFSSLGGYQAYFGWGVYGSTKFAVEGLSEALYQELKPLGIKVTVVEPGFFRTDFLDEQSLVKTALELPDYDETVGAMRRFAEGANHAQPGDPNKFAGAVLELVNAEVAPQRLPIGSDAVQRIHDKHSLVEGELAAWKELAMSTDLVE</sequence>
<evidence type="ECO:0000313" key="5">
    <source>
        <dbReference type="Proteomes" id="UP000015503"/>
    </source>
</evidence>
<evidence type="ECO:0000256" key="2">
    <source>
        <dbReference type="ARBA" id="ARBA00023002"/>
    </source>
</evidence>
<dbReference type="PANTHER" id="PTHR43976:SF16">
    <property type="entry name" value="SHORT-CHAIN DEHYDROGENASE_REDUCTASE FAMILY PROTEIN"/>
    <property type="match status" value="1"/>
</dbReference>
<dbReference type="RefSeq" id="WP_016492585.1">
    <property type="nucleotide sequence ID" value="NC_021499.1"/>
</dbReference>
<dbReference type="InterPro" id="IPR051911">
    <property type="entry name" value="SDR_oxidoreductase"/>
</dbReference>
<dbReference type="PRINTS" id="PR00081">
    <property type="entry name" value="GDHRDH"/>
</dbReference>
<dbReference type="AlphaFoldDB" id="S6AVC1"/>
<dbReference type="Pfam" id="PF00106">
    <property type="entry name" value="adh_short"/>
    <property type="match status" value="1"/>
</dbReference>
<dbReference type="NCBIfam" id="NF004824">
    <property type="entry name" value="PRK06180.1"/>
    <property type="match status" value="1"/>
</dbReference>
<keyword evidence="2" id="KW-0560">Oxidoreductase</keyword>
<comment type="similarity">
    <text evidence="1 3">Belongs to the short-chain dehydrogenases/reductases (SDR) family.</text>
</comment>
<dbReference type="SUPFAM" id="SSF51735">
    <property type="entry name" value="NAD(P)-binding Rossmann-fold domains"/>
    <property type="match status" value="1"/>
</dbReference>
<accession>S6AVC1</accession>
<dbReference type="OrthoDB" id="9775296at2"/>
<gene>
    <name evidence="4" type="ORF">PCA10_26590</name>
</gene>
<keyword evidence="5" id="KW-1185">Reference proteome</keyword>